<dbReference type="RefSeq" id="XP_024386677.1">
    <property type="nucleotide sequence ID" value="XM_024530909.2"/>
</dbReference>
<dbReference type="Gramene" id="Pp3c10_3810V3.5">
    <property type="protein sequence ID" value="Pp3c10_3810V3.5"/>
    <property type="gene ID" value="Pp3c10_3810"/>
</dbReference>
<dbReference type="GeneID" id="112287662"/>
<evidence type="ECO:0000259" key="3">
    <source>
        <dbReference type="Pfam" id="PF13193"/>
    </source>
</evidence>
<evidence type="ECO:0000313" key="5">
    <source>
        <dbReference type="EnsemblPlants" id="Pp3c10_3810V3.1"/>
    </source>
</evidence>
<proteinExistence type="predicted"/>
<dbReference type="GO" id="GO:0031956">
    <property type="term" value="F:medium-chain fatty acid-CoA ligase activity"/>
    <property type="evidence" value="ECO:0000318"/>
    <property type="project" value="GO_Central"/>
</dbReference>
<dbReference type="RefSeq" id="XP_024386678.1">
    <property type="nucleotide sequence ID" value="XM_024530910.2"/>
</dbReference>
<feature type="region of interest" description="Disordered" evidence="1">
    <location>
        <begin position="578"/>
        <end position="598"/>
    </location>
</feature>
<dbReference type="SUPFAM" id="SSF56801">
    <property type="entry name" value="Acetyl-CoA synthetase-like"/>
    <property type="match status" value="1"/>
</dbReference>
<dbReference type="RefSeq" id="XP_024386676.1">
    <property type="nucleotide sequence ID" value="XM_024530908.2"/>
</dbReference>
<dbReference type="Gramene" id="Pp3c10_3810V3.6">
    <property type="protein sequence ID" value="Pp3c10_3810V3.6"/>
    <property type="gene ID" value="Pp3c10_3810"/>
</dbReference>
<dbReference type="RefSeq" id="XP_073392826.1">
    <property type="nucleotide sequence ID" value="XM_073536725.1"/>
</dbReference>
<dbReference type="PROSITE" id="PS00455">
    <property type="entry name" value="AMP_BINDING"/>
    <property type="match status" value="1"/>
</dbReference>
<dbReference type="InterPro" id="IPR042099">
    <property type="entry name" value="ANL_N_sf"/>
</dbReference>
<dbReference type="InterPro" id="IPR020845">
    <property type="entry name" value="AMP-binding_CS"/>
</dbReference>
<dbReference type="EnsemblPlants" id="Pp3c10_3810V3.3">
    <property type="protein sequence ID" value="Pp3c10_3810V3.3"/>
    <property type="gene ID" value="Pp3c10_3810"/>
</dbReference>
<dbReference type="Proteomes" id="UP000006727">
    <property type="component" value="Chromosome 10"/>
</dbReference>
<dbReference type="Gramene" id="Pp3c10_3810V3.3">
    <property type="protein sequence ID" value="Pp3c10_3810V3.3"/>
    <property type="gene ID" value="Pp3c10_3810"/>
</dbReference>
<reference evidence="4 6" key="1">
    <citation type="journal article" date="2008" name="Science">
        <title>The Physcomitrella genome reveals evolutionary insights into the conquest of land by plants.</title>
        <authorList>
            <person name="Rensing S."/>
            <person name="Lang D."/>
            <person name="Zimmer A."/>
            <person name="Terry A."/>
            <person name="Salamov A."/>
            <person name="Shapiro H."/>
            <person name="Nishiyama T."/>
            <person name="Perroud P.-F."/>
            <person name="Lindquist E."/>
            <person name="Kamisugi Y."/>
            <person name="Tanahashi T."/>
            <person name="Sakakibara K."/>
            <person name="Fujita T."/>
            <person name="Oishi K."/>
            <person name="Shin-I T."/>
            <person name="Kuroki Y."/>
            <person name="Toyoda A."/>
            <person name="Suzuki Y."/>
            <person name="Hashimoto A."/>
            <person name="Yamaguchi K."/>
            <person name="Sugano A."/>
            <person name="Kohara Y."/>
            <person name="Fujiyama A."/>
            <person name="Anterola A."/>
            <person name="Aoki S."/>
            <person name="Ashton N."/>
            <person name="Barbazuk W.B."/>
            <person name="Barker E."/>
            <person name="Bennetzen J."/>
            <person name="Bezanilla M."/>
            <person name="Blankenship R."/>
            <person name="Cho S.H."/>
            <person name="Dutcher S."/>
            <person name="Estelle M."/>
            <person name="Fawcett J.A."/>
            <person name="Gundlach H."/>
            <person name="Hanada K."/>
            <person name="Heyl A."/>
            <person name="Hicks K.A."/>
            <person name="Hugh J."/>
            <person name="Lohr M."/>
            <person name="Mayer K."/>
            <person name="Melkozernov A."/>
            <person name="Murata T."/>
            <person name="Nelson D."/>
            <person name="Pils B."/>
            <person name="Prigge M."/>
            <person name="Reiss B."/>
            <person name="Renner T."/>
            <person name="Rombauts S."/>
            <person name="Rushton P."/>
            <person name="Sanderfoot A."/>
            <person name="Schween G."/>
            <person name="Shiu S.-H."/>
            <person name="Stueber K."/>
            <person name="Theodoulou F.L."/>
            <person name="Tu H."/>
            <person name="Van de Peer Y."/>
            <person name="Verrier P.J."/>
            <person name="Waters E."/>
            <person name="Wood A."/>
            <person name="Yang L."/>
            <person name="Cove D."/>
            <person name="Cuming A."/>
            <person name="Hasebe M."/>
            <person name="Lucas S."/>
            <person name="Mishler D.B."/>
            <person name="Reski R."/>
            <person name="Grigoriev I."/>
            <person name="Quatrano R.S."/>
            <person name="Boore J.L."/>
        </authorList>
    </citation>
    <scope>NUCLEOTIDE SEQUENCE [LARGE SCALE GENOMIC DNA]</scope>
    <source>
        <strain evidence="5 6">cv. Gransden 2004</strain>
    </source>
</reference>
<dbReference type="AlphaFoldDB" id="A0A2K1JXK8"/>
<dbReference type="OMA" id="HVEIQIG"/>
<dbReference type="Gramene" id="Pp3c10_3810V3.4">
    <property type="protein sequence ID" value="Pp3c10_3810V3.4"/>
    <property type="gene ID" value="Pp3c10_3810"/>
</dbReference>
<reference evidence="4 6" key="2">
    <citation type="journal article" date="2018" name="Plant J.">
        <title>The Physcomitrella patens chromosome-scale assembly reveals moss genome structure and evolution.</title>
        <authorList>
            <person name="Lang D."/>
            <person name="Ullrich K.K."/>
            <person name="Murat F."/>
            <person name="Fuchs J."/>
            <person name="Jenkins J."/>
            <person name="Haas F.B."/>
            <person name="Piednoel M."/>
            <person name="Gundlach H."/>
            <person name="Van Bel M."/>
            <person name="Meyberg R."/>
            <person name="Vives C."/>
            <person name="Morata J."/>
            <person name="Symeonidi A."/>
            <person name="Hiss M."/>
            <person name="Muchero W."/>
            <person name="Kamisugi Y."/>
            <person name="Saleh O."/>
            <person name="Blanc G."/>
            <person name="Decker E.L."/>
            <person name="van Gessel N."/>
            <person name="Grimwood J."/>
            <person name="Hayes R.D."/>
            <person name="Graham S.W."/>
            <person name="Gunter L.E."/>
            <person name="McDaniel S.F."/>
            <person name="Hoernstein S.N.W."/>
            <person name="Larsson A."/>
            <person name="Li F.W."/>
            <person name="Perroud P.F."/>
            <person name="Phillips J."/>
            <person name="Ranjan P."/>
            <person name="Rokshar D.S."/>
            <person name="Rothfels C.J."/>
            <person name="Schneider L."/>
            <person name="Shu S."/>
            <person name="Stevenson D.W."/>
            <person name="Thummler F."/>
            <person name="Tillich M."/>
            <person name="Villarreal Aguilar J.C."/>
            <person name="Widiez T."/>
            <person name="Wong G.K."/>
            <person name="Wymore A."/>
            <person name="Zhang Y."/>
            <person name="Zimmer A.D."/>
            <person name="Quatrano R.S."/>
            <person name="Mayer K.F.X."/>
            <person name="Goodstein D."/>
            <person name="Casacuberta J.M."/>
            <person name="Vandepoele K."/>
            <person name="Reski R."/>
            <person name="Cuming A.C."/>
            <person name="Tuskan G.A."/>
            <person name="Maumus F."/>
            <person name="Salse J."/>
            <person name="Schmutz J."/>
            <person name="Rensing S.A."/>
        </authorList>
    </citation>
    <scope>NUCLEOTIDE SEQUENCE [LARGE SCALE GENOMIC DNA]</scope>
    <source>
        <strain evidence="5 6">cv. Gransden 2004</strain>
    </source>
</reference>
<dbReference type="Gramene" id="Pp3c10_3810V3.1">
    <property type="protein sequence ID" value="Pp3c10_3810V3.1"/>
    <property type="gene ID" value="Pp3c10_3810"/>
</dbReference>
<gene>
    <name evidence="5" type="primary">LOC112287662</name>
    <name evidence="4" type="ORF">PHYPA_013386</name>
</gene>
<dbReference type="EnsemblPlants" id="Pp3c10_3810V3.5">
    <property type="protein sequence ID" value="Pp3c10_3810V3.5"/>
    <property type="gene ID" value="Pp3c10_3810"/>
</dbReference>
<dbReference type="PANTHER" id="PTHR43201:SF32">
    <property type="entry name" value="2-SUCCINYLBENZOATE--COA LIGASE, CHLOROPLASTIC_PEROXISOMAL"/>
    <property type="match status" value="1"/>
</dbReference>
<evidence type="ECO:0008006" key="7">
    <source>
        <dbReference type="Google" id="ProtNLM"/>
    </source>
</evidence>
<dbReference type="EnsemblPlants" id="Pp3c10_3810V3.1">
    <property type="protein sequence ID" value="Pp3c10_3810V3.1"/>
    <property type="gene ID" value="Pp3c10_3810"/>
</dbReference>
<evidence type="ECO:0000256" key="1">
    <source>
        <dbReference type="SAM" id="MobiDB-lite"/>
    </source>
</evidence>
<dbReference type="GO" id="GO:0006631">
    <property type="term" value="P:fatty acid metabolic process"/>
    <property type="evidence" value="ECO:0000318"/>
    <property type="project" value="GO_Central"/>
</dbReference>
<dbReference type="EnsemblPlants" id="Pp3c10_3810V3.2">
    <property type="protein sequence ID" value="Pp3c10_3810V3.2"/>
    <property type="gene ID" value="Pp3c10_3810"/>
</dbReference>
<keyword evidence="6" id="KW-1185">Reference proteome</keyword>
<evidence type="ECO:0000259" key="2">
    <source>
        <dbReference type="Pfam" id="PF00501"/>
    </source>
</evidence>
<evidence type="ECO:0000313" key="4">
    <source>
        <dbReference type="EMBL" id="PNR46267.1"/>
    </source>
</evidence>
<organism evidence="4">
    <name type="scientific">Physcomitrium patens</name>
    <name type="common">Spreading-leaved earth moss</name>
    <name type="synonym">Physcomitrella patens</name>
    <dbReference type="NCBI Taxonomy" id="3218"/>
    <lineage>
        <taxon>Eukaryota</taxon>
        <taxon>Viridiplantae</taxon>
        <taxon>Streptophyta</taxon>
        <taxon>Embryophyta</taxon>
        <taxon>Bryophyta</taxon>
        <taxon>Bryophytina</taxon>
        <taxon>Bryopsida</taxon>
        <taxon>Funariidae</taxon>
        <taxon>Funariales</taxon>
        <taxon>Funariaceae</taxon>
        <taxon>Physcomitrium</taxon>
    </lineage>
</organism>
<evidence type="ECO:0000313" key="6">
    <source>
        <dbReference type="Proteomes" id="UP000006727"/>
    </source>
</evidence>
<dbReference type="EnsemblPlants" id="Pp3c10_3810V3.6">
    <property type="protein sequence ID" value="Pp3c10_3810V3.6"/>
    <property type="gene ID" value="Pp3c10_3810"/>
</dbReference>
<dbReference type="Gramene" id="Pp3c10_3810V3.2">
    <property type="protein sequence ID" value="Pp3c10_3810V3.2"/>
    <property type="gene ID" value="Pp3c10_3810"/>
</dbReference>
<dbReference type="STRING" id="3218.A0A2K1JXK8"/>
<dbReference type="RefSeq" id="XP_024386683.1">
    <property type="nucleotide sequence ID" value="XM_024530915.2"/>
</dbReference>
<reference evidence="5" key="3">
    <citation type="submission" date="2020-12" db="UniProtKB">
        <authorList>
            <consortium name="EnsemblPlants"/>
        </authorList>
    </citation>
    <scope>IDENTIFICATION</scope>
</reference>
<dbReference type="Pfam" id="PF00501">
    <property type="entry name" value="AMP-binding"/>
    <property type="match status" value="1"/>
</dbReference>
<protein>
    <recommendedName>
        <fullName evidence="7">AMP-dependent synthetase/ligase domain-containing protein</fullName>
    </recommendedName>
</protein>
<feature type="domain" description="AMP-dependent synthetase/ligase" evidence="2">
    <location>
        <begin position="26"/>
        <end position="397"/>
    </location>
</feature>
<dbReference type="FunCoup" id="A0A2K1JXK8">
    <property type="interactions" value="1213"/>
</dbReference>
<name>A0A2K1JXK8_PHYPA</name>
<dbReference type="PaxDb" id="3218-PP1S51_215V6.1"/>
<feature type="domain" description="AMP-binding enzyme C-terminal" evidence="3">
    <location>
        <begin position="448"/>
        <end position="485"/>
    </location>
</feature>
<dbReference type="Gene3D" id="3.40.50.12780">
    <property type="entry name" value="N-terminal domain of ligase-like"/>
    <property type="match status" value="1"/>
</dbReference>
<dbReference type="RefSeq" id="XP_024386675.1">
    <property type="nucleotide sequence ID" value="XM_024530907.2"/>
</dbReference>
<dbReference type="EMBL" id="ABEU02000010">
    <property type="protein sequence ID" value="PNR46267.1"/>
    <property type="molecule type" value="Genomic_DNA"/>
</dbReference>
<dbReference type="InterPro" id="IPR025110">
    <property type="entry name" value="AMP-bd_C"/>
</dbReference>
<dbReference type="Pfam" id="PF13193">
    <property type="entry name" value="AMP-binding_C"/>
    <property type="match status" value="1"/>
</dbReference>
<accession>A0A2K1JXK8</accession>
<dbReference type="PANTHER" id="PTHR43201">
    <property type="entry name" value="ACYL-COA SYNTHETASE"/>
    <property type="match status" value="1"/>
</dbReference>
<dbReference type="EnsemblPlants" id="Pp3c10_3810V3.4">
    <property type="protein sequence ID" value="Pp3c10_3810V3.4"/>
    <property type="gene ID" value="Pp3c10_3810"/>
</dbReference>
<sequence>MGRNRGAHIGQALRALHTRKGTIKCEDRVQSLSHFAQRVVTLAAGLSEGGGLQPGDRVAIASLNSEWYLEWFFAVTCAGGIVAPLNYRWSVEEASEAVKQIGATMLVLDQTCLQQWPDLHTRCRLLRLQILLGPGLNCSSSLVNPDEVLTWAGSKQELDLKWAPDSIALICFTSGTTGSPKGVAISHNALVVQSLAKIAVIGYNSSDVYLHISPLCHIGGISSALANVMVGASHVILPKFHAAAVFDAIRNHDVTSMIIVPAMLADLVATSASSIGAFSSRHSFTSIRTLLNGAGGIPALLLDSTRLLFPNAELFSAYGMTEACSSMSFIPVDEQDSTGQLGGVCVGKAAPHVELRIGQPVTEQKSIDSHENSSPESVLFREGQVFTRGPHVMEYYWGLPSETANVLSADGWLATGDVGWMDEAGRLWLLGRSKDVIKSGGENVYASEVENVLMKHPGMLSVAVVGIPDERLTEMVVAFVRLRDKWIWEDKYQGKLSVTGASNQIQLEDYRGNRVVSQIELRIHCQQLGLSRYKVPRLILVNKEPFPTTSTGKIKKNLVRRMALERLAKNRSRMEAGDIKSWTGAEPLEQSPSTRSRL</sequence>
<dbReference type="Gene3D" id="3.30.300.30">
    <property type="match status" value="1"/>
</dbReference>
<dbReference type="InterPro" id="IPR000873">
    <property type="entry name" value="AMP-dep_synth/lig_dom"/>
</dbReference>
<dbReference type="InterPro" id="IPR045851">
    <property type="entry name" value="AMP-bd_C_sf"/>
</dbReference>